<evidence type="ECO:0000256" key="1">
    <source>
        <dbReference type="ARBA" id="ARBA00022723"/>
    </source>
</evidence>
<evidence type="ECO:0000256" key="2">
    <source>
        <dbReference type="SAM" id="SignalP"/>
    </source>
</evidence>
<sequence>MRASILLLAVSAAVSASILPRAAPAPALPASAFVTFKVVPIEQARADALEYNRTHSTAGKDVQRLSASTVEPADAASCSASPNIRFEWRNYQATDRLAFVTAIKCLINLPPSGTLPPAKNRYEDLVRLHQLYMPNVHGNAKFLLWHRYFVWTFEQVLRTECGFNRAFPWWDETLDAGEFGQSDMFTNDNYFGHLPTVPNCIVSGAFSGLVCNIGPGTSTTTPHCLTRTLDESLTAQCNAGYVNLCNSQTDYASFESCFEGGPHAYGHNGIGSVMSDVSASASDPVFFMHHLFVDHTFRIWQNGNVAARTTSINGVDASGTPLTLDTIVYMGGIRPNVAVRDILNTLGGVSIGGVPFCYRYDY</sequence>
<accession>A0A9P8CAX6</accession>
<dbReference type="GO" id="GO:0046872">
    <property type="term" value="F:metal ion binding"/>
    <property type="evidence" value="ECO:0007669"/>
    <property type="project" value="UniProtKB-KW"/>
</dbReference>
<protein>
    <recommendedName>
        <fullName evidence="3 4">Tyrosinase copper-binding domain-containing protein</fullName>
    </recommendedName>
</protein>
<dbReference type="InterPro" id="IPR002227">
    <property type="entry name" value="Tyrosinase_Cu-bd"/>
</dbReference>
<dbReference type="GO" id="GO:0016491">
    <property type="term" value="F:oxidoreductase activity"/>
    <property type="evidence" value="ECO:0007669"/>
    <property type="project" value="InterPro"/>
</dbReference>
<name>A0A9P8CAX6_9HELO</name>
<feature type="domain" description="Tyrosinase copper-binding" evidence="3">
    <location>
        <begin position="137"/>
        <end position="154"/>
    </location>
</feature>
<comment type="caution">
    <text evidence="5">The sequence shown here is derived from an EMBL/GenBank/DDBJ whole genome shotgun (WGS) entry which is preliminary data.</text>
</comment>
<evidence type="ECO:0000259" key="3">
    <source>
        <dbReference type="PROSITE" id="PS00497"/>
    </source>
</evidence>
<evidence type="ECO:0000313" key="5">
    <source>
        <dbReference type="EMBL" id="KAG9239982.1"/>
    </source>
</evidence>
<dbReference type="Proteomes" id="UP000887226">
    <property type="component" value="Unassembled WGS sequence"/>
</dbReference>
<keyword evidence="6" id="KW-1185">Reference proteome</keyword>
<dbReference type="PRINTS" id="PR00092">
    <property type="entry name" value="TYROSINASE"/>
</dbReference>
<dbReference type="SUPFAM" id="SSF48056">
    <property type="entry name" value="Di-copper centre-containing domain"/>
    <property type="match status" value="1"/>
</dbReference>
<dbReference type="PROSITE" id="PS00497">
    <property type="entry name" value="TYROSINASE_1"/>
    <property type="match status" value="1"/>
</dbReference>
<dbReference type="Gene3D" id="1.10.1280.10">
    <property type="entry name" value="Di-copper center containing domain from catechol oxidase"/>
    <property type="match status" value="1"/>
</dbReference>
<organism evidence="5 6">
    <name type="scientific">Calycina marina</name>
    <dbReference type="NCBI Taxonomy" id="1763456"/>
    <lineage>
        <taxon>Eukaryota</taxon>
        <taxon>Fungi</taxon>
        <taxon>Dikarya</taxon>
        <taxon>Ascomycota</taxon>
        <taxon>Pezizomycotina</taxon>
        <taxon>Leotiomycetes</taxon>
        <taxon>Helotiales</taxon>
        <taxon>Pezizellaceae</taxon>
        <taxon>Calycina</taxon>
    </lineage>
</organism>
<gene>
    <name evidence="5" type="ORF">BJ878DRAFT_546739</name>
</gene>
<proteinExistence type="predicted"/>
<dbReference type="OrthoDB" id="6132182at2759"/>
<reference evidence="5" key="1">
    <citation type="journal article" date="2021" name="IMA Fungus">
        <title>Genomic characterization of three marine fungi, including Emericellopsis atlantica sp. nov. with signatures of a generalist lifestyle and marine biomass degradation.</title>
        <authorList>
            <person name="Hagestad O.C."/>
            <person name="Hou L."/>
            <person name="Andersen J.H."/>
            <person name="Hansen E.H."/>
            <person name="Altermark B."/>
            <person name="Li C."/>
            <person name="Kuhnert E."/>
            <person name="Cox R.J."/>
            <person name="Crous P.W."/>
            <person name="Spatafora J.W."/>
            <person name="Lail K."/>
            <person name="Amirebrahimi M."/>
            <person name="Lipzen A."/>
            <person name="Pangilinan J."/>
            <person name="Andreopoulos W."/>
            <person name="Hayes R.D."/>
            <person name="Ng V."/>
            <person name="Grigoriev I.V."/>
            <person name="Jackson S.A."/>
            <person name="Sutton T.D.S."/>
            <person name="Dobson A.D.W."/>
            <person name="Rama T."/>
        </authorList>
    </citation>
    <scope>NUCLEOTIDE SEQUENCE</scope>
    <source>
        <strain evidence="5">TRa3180A</strain>
    </source>
</reference>
<keyword evidence="2" id="KW-0732">Signal</keyword>
<dbReference type="PROSITE" id="PS00498">
    <property type="entry name" value="TYROSINASE_2"/>
    <property type="match status" value="1"/>
</dbReference>
<dbReference type="Pfam" id="PF00264">
    <property type="entry name" value="Tyrosinase"/>
    <property type="match status" value="1"/>
</dbReference>
<dbReference type="InterPro" id="IPR050316">
    <property type="entry name" value="Tyrosinase/Hemocyanin"/>
</dbReference>
<feature type="domain" description="Tyrosinase copper-binding" evidence="4">
    <location>
        <begin position="283"/>
        <end position="294"/>
    </location>
</feature>
<feature type="signal peptide" evidence="2">
    <location>
        <begin position="1"/>
        <end position="16"/>
    </location>
</feature>
<dbReference type="EMBL" id="MU254665">
    <property type="protein sequence ID" value="KAG9239982.1"/>
    <property type="molecule type" value="Genomic_DNA"/>
</dbReference>
<dbReference type="PANTHER" id="PTHR11474:SF116">
    <property type="entry name" value="TYROSINASE"/>
    <property type="match status" value="1"/>
</dbReference>
<dbReference type="PANTHER" id="PTHR11474">
    <property type="entry name" value="TYROSINASE FAMILY MEMBER"/>
    <property type="match status" value="1"/>
</dbReference>
<feature type="chain" id="PRO_5040106019" description="Tyrosinase copper-binding domain-containing protein" evidence="2">
    <location>
        <begin position="17"/>
        <end position="362"/>
    </location>
</feature>
<evidence type="ECO:0000313" key="6">
    <source>
        <dbReference type="Proteomes" id="UP000887226"/>
    </source>
</evidence>
<dbReference type="AlphaFoldDB" id="A0A9P8CAX6"/>
<keyword evidence="1" id="KW-0479">Metal-binding</keyword>
<dbReference type="InterPro" id="IPR008922">
    <property type="entry name" value="Di-copper_centre_dom_sf"/>
</dbReference>
<evidence type="ECO:0000259" key="4">
    <source>
        <dbReference type="PROSITE" id="PS00498"/>
    </source>
</evidence>